<dbReference type="InterPro" id="IPR002081">
    <property type="entry name" value="Cryptochrome/DNA_photolyase_1"/>
</dbReference>
<dbReference type="AlphaFoldDB" id="A0A059ZRQ8"/>
<dbReference type="Gene3D" id="3.40.50.620">
    <property type="entry name" value="HUPs"/>
    <property type="match status" value="1"/>
</dbReference>
<evidence type="ECO:0000313" key="9">
    <source>
        <dbReference type="Proteomes" id="UP000005522"/>
    </source>
</evidence>
<dbReference type="SUPFAM" id="SSF48173">
    <property type="entry name" value="Cryptochrome/photolyase FAD-binding domain"/>
    <property type="match status" value="1"/>
</dbReference>
<dbReference type="InterPro" id="IPR006050">
    <property type="entry name" value="DNA_photolyase_N"/>
</dbReference>
<evidence type="ECO:0000256" key="3">
    <source>
        <dbReference type="ARBA" id="ARBA00022827"/>
    </source>
</evidence>
<name>A0A059ZRQ8_ACICK</name>
<evidence type="ECO:0000259" key="7">
    <source>
        <dbReference type="PROSITE" id="PS51645"/>
    </source>
</evidence>
<dbReference type="GO" id="GO:0003904">
    <property type="term" value="F:deoxyribodipyrimidine photo-lyase activity"/>
    <property type="evidence" value="ECO:0007669"/>
    <property type="project" value="UniProtKB-EC"/>
</dbReference>
<dbReference type="PANTHER" id="PTHR11455:SF9">
    <property type="entry name" value="CRYPTOCHROME CIRCADIAN CLOCK 5 ISOFORM X1"/>
    <property type="match status" value="1"/>
</dbReference>
<dbReference type="PROSITE" id="PS51645">
    <property type="entry name" value="PHR_CRY_ALPHA_BETA"/>
    <property type="match status" value="1"/>
</dbReference>
<dbReference type="HOGENOM" id="CLU_010348_7_1_6"/>
<sequence length="518" mass="59550">MLPLSMLGGTLDPVEEALSPWQTAIMTDLALVWFKRDLRCTDHAPLAAAARCRSAVGLYVLEDEWLGAPEWDPQHWEFIRQSLLELRDNLAARGMPLLLRRGAMPLVLAQLWRDYPFTELLSHEETGSAWTYARDRRVAAWCRERGIAWRQWPQFGVVRPLAQRDGWAEAWERFMARPPLAAVGQLPGTTTPLDGGDIPSLDALGLPAARPIPPAGEAAATRTLESFIAERGSRYLHTLSSPLLAERGCSRLSAHLAYGTVSMRQVVQRTRQRLRELRKEGSAEAGERARHLRGFLSRLHWHCHFIQKLEDEPASEFHNFSRSYDGLREDDWSEERFLAWAEGRTGFPFVDACMRCLRATGWINFRMRAMLVSFASYHLWLHWRGTGLFLARQFLDFEPGIHWSQMQMQSGTTGINTLRIYSPNKQWADQDPRGEFVRRWLPEWGSPDYPPPIVDEQRAARIAKERIWARRRQPEARAEARQVLERHGSRKDRSRTPRPKAQPQPPTTTEQLELFAGE</sequence>
<evidence type="ECO:0000313" key="8">
    <source>
        <dbReference type="EMBL" id="AIA54208.1"/>
    </source>
</evidence>
<comment type="similarity">
    <text evidence="5">Belongs to the DNA photolyase family.</text>
</comment>
<evidence type="ECO:0000256" key="1">
    <source>
        <dbReference type="ARBA" id="ARBA00001932"/>
    </source>
</evidence>
<feature type="domain" description="Photolyase/cryptochrome alpha/beta" evidence="7">
    <location>
        <begin position="28"/>
        <end position="157"/>
    </location>
</feature>
<protein>
    <submittedName>
        <fullName evidence="8">Deoxyribodipyrimidine photolyase</fullName>
        <ecNumber evidence="8">4.1.99.3</ecNumber>
    </submittedName>
</protein>
<dbReference type="GO" id="GO:0003677">
    <property type="term" value="F:DNA binding"/>
    <property type="evidence" value="ECO:0007669"/>
    <property type="project" value="TreeGrafter"/>
</dbReference>
<accession>A0A059ZRQ8</accession>
<feature type="region of interest" description="Disordered" evidence="6">
    <location>
        <begin position="471"/>
        <end position="518"/>
    </location>
</feature>
<dbReference type="InterPro" id="IPR036134">
    <property type="entry name" value="Crypto/Photolyase_FAD-like_sf"/>
</dbReference>
<comment type="cofactor">
    <cofactor evidence="1">
        <name>(6R)-5,10-methylene-5,6,7,8-tetrahydrofolate</name>
        <dbReference type="ChEBI" id="CHEBI:15636"/>
    </cofactor>
</comment>
<dbReference type="Gene3D" id="1.10.579.10">
    <property type="entry name" value="DNA Cyclobutane Dipyrimidine Photolyase, subunit A, domain 3"/>
    <property type="match status" value="1"/>
</dbReference>
<dbReference type="eggNOG" id="COG0415">
    <property type="taxonomic scope" value="Bacteria"/>
</dbReference>
<feature type="binding site" evidence="4">
    <location>
        <position position="295"/>
    </location>
    <ligand>
        <name>FAD</name>
        <dbReference type="ChEBI" id="CHEBI:57692"/>
    </ligand>
</feature>
<dbReference type="EC" id="4.1.99.3" evidence="8"/>
<dbReference type="Pfam" id="PF00875">
    <property type="entry name" value="DNA_photolyase"/>
    <property type="match status" value="1"/>
</dbReference>
<comment type="cofactor">
    <cofactor evidence="4">
        <name>FAD</name>
        <dbReference type="ChEBI" id="CHEBI:57692"/>
    </cofactor>
    <text evidence="4">Binds 1 FAD per subunit.</text>
</comment>
<evidence type="ECO:0000256" key="4">
    <source>
        <dbReference type="PIRSR" id="PIRSR602081-1"/>
    </source>
</evidence>
<evidence type="ECO:0000256" key="6">
    <source>
        <dbReference type="SAM" id="MobiDB-lite"/>
    </source>
</evidence>
<dbReference type="PANTHER" id="PTHR11455">
    <property type="entry name" value="CRYPTOCHROME"/>
    <property type="match status" value="1"/>
</dbReference>
<dbReference type="Gene3D" id="1.25.40.80">
    <property type="match status" value="1"/>
</dbReference>
<dbReference type="InterPro" id="IPR005101">
    <property type="entry name" value="Cryptochr/Photolyase_FAD-bd"/>
</dbReference>
<feature type="compositionally biased region" description="Basic residues" evidence="6">
    <location>
        <begin position="488"/>
        <end position="498"/>
    </location>
</feature>
<gene>
    <name evidence="8" type="ORF">Acaty_c0318</name>
</gene>
<keyword evidence="2 4" id="KW-0285">Flavoprotein</keyword>
<reference evidence="8 9" key="1">
    <citation type="journal article" date="2009" name="J. Bacteriol.">
        <title>Draft genome sequence of the extremely acidophilic bacterium Acidithiobacillus caldus ATCC 51756 reveals metabolic versatility in the genus Acidithiobacillus.</title>
        <authorList>
            <person name="Valdes J."/>
            <person name="Quatrini R."/>
            <person name="Hallberg K."/>
            <person name="Dopson M."/>
            <person name="Valenzuela P.D."/>
            <person name="Holmes D.S."/>
        </authorList>
    </citation>
    <scope>NUCLEOTIDE SEQUENCE [LARGE SCALE GENOMIC DNA]</scope>
    <source>
        <strain evidence="9">ATCC 51756 / DSM 8584 / KU</strain>
    </source>
</reference>
<dbReference type="KEGG" id="acz:Acaty_c0318"/>
<proteinExistence type="inferred from homology"/>
<dbReference type="Pfam" id="PF03441">
    <property type="entry name" value="FAD_binding_7"/>
    <property type="match status" value="1"/>
</dbReference>
<dbReference type="Proteomes" id="UP000005522">
    <property type="component" value="Chromosome"/>
</dbReference>
<feature type="binding site" evidence="4">
    <location>
        <position position="235"/>
    </location>
    <ligand>
        <name>FAD</name>
        <dbReference type="ChEBI" id="CHEBI:57692"/>
    </ligand>
</feature>
<evidence type="ECO:0000256" key="5">
    <source>
        <dbReference type="RuleBase" id="RU004182"/>
    </source>
</evidence>
<dbReference type="GO" id="GO:0071949">
    <property type="term" value="F:FAD binding"/>
    <property type="evidence" value="ECO:0007669"/>
    <property type="project" value="TreeGrafter"/>
</dbReference>
<dbReference type="GO" id="GO:0009416">
    <property type="term" value="P:response to light stimulus"/>
    <property type="evidence" value="ECO:0007669"/>
    <property type="project" value="TreeGrafter"/>
</dbReference>
<feature type="compositionally biased region" description="Basic and acidic residues" evidence="6">
    <location>
        <begin position="471"/>
        <end position="487"/>
    </location>
</feature>
<evidence type="ECO:0000256" key="2">
    <source>
        <dbReference type="ARBA" id="ARBA00022630"/>
    </source>
</evidence>
<dbReference type="EMBL" id="CP005986">
    <property type="protein sequence ID" value="AIA54208.1"/>
    <property type="molecule type" value="Genomic_DNA"/>
</dbReference>
<keyword evidence="8" id="KW-0456">Lyase</keyword>
<keyword evidence="5" id="KW-0157">Chromophore</keyword>
<dbReference type="InterPro" id="IPR036155">
    <property type="entry name" value="Crypto/Photolyase_N_sf"/>
</dbReference>
<keyword evidence="3 4" id="KW-0274">FAD</keyword>
<dbReference type="PRINTS" id="PR00147">
    <property type="entry name" value="DNAPHOTLYASE"/>
</dbReference>
<organism evidence="8 9">
    <name type="scientific">Acidithiobacillus caldus (strain ATCC 51756 / DSM 8584 / KU)</name>
    <dbReference type="NCBI Taxonomy" id="637389"/>
    <lineage>
        <taxon>Bacteria</taxon>
        <taxon>Pseudomonadati</taxon>
        <taxon>Pseudomonadota</taxon>
        <taxon>Acidithiobacillia</taxon>
        <taxon>Acidithiobacillales</taxon>
        <taxon>Acidithiobacillaceae</taxon>
        <taxon>Acidithiobacillus</taxon>
    </lineage>
</organism>
<dbReference type="SUPFAM" id="SSF52425">
    <property type="entry name" value="Cryptochrome/photolyase, N-terminal domain"/>
    <property type="match status" value="1"/>
</dbReference>
<dbReference type="InterPro" id="IPR014729">
    <property type="entry name" value="Rossmann-like_a/b/a_fold"/>
</dbReference>